<dbReference type="HOGENOM" id="CLU_023915_4_0_9"/>
<feature type="transmembrane region" description="Helical" evidence="1">
    <location>
        <begin position="36"/>
        <end position="55"/>
    </location>
</feature>
<feature type="transmembrane region" description="Helical" evidence="1">
    <location>
        <begin position="306"/>
        <end position="333"/>
    </location>
</feature>
<name>G7WCA1_DESOD</name>
<keyword evidence="1" id="KW-1133">Transmembrane helix</keyword>
<reference evidence="4" key="1">
    <citation type="submission" date="2011-11" db="EMBL/GenBank/DDBJ databases">
        <title>Complete sequence of Desulfosporosinus orientis DSM 765.</title>
        <authorList>
            <person name="Lucas S."/>
            <person name="Han J."/>
            <person name="Lapidus A."/>
            <person name="Cheng J.-F."/>
            <person name="Goodwin L."/>
            <person name="Pitluck S."/>
            <person name="Peters L."/>
            <person name="Ovchinnikova G."/>
            <person name="Teshima H."/>
            <person name="Detter J.C."/>
            <person name="Han C."/>
            <person name="Tapia R."/>
            <person name="Land M."/>
            <person name="Hauser L."/>
            <person name="Kyrpides N."/>
            <person name="Ivanova N."/>
            <person name="Pagani I."/>
            <person name="Pester M."/>
            <person name="Spring S."/>
            <person name="Ollivier B."/>
            <person name="Rattei T."/>
            <person name="Klenk H.-P."/>
            <person name="Wagner M."/>
            <person name="Loy A."/>
            <person name="Woyke T."/>
        </authorList>
    </citation>
    <scope>NUCLEOTIDE SEQUENCE [LARGE SCALE GENOMIC DNA]</scope>
    <source>
        <strain evidence="4">ATCC 19365 / DSM 765 / NCIMB 8382 / VKM B-1628</strain>
    </source>
</reference>
<dbReference type="STRING" id="768706.Desor_5341"/>
<sequence length="350" mass="40687">MITVEGSIIERVEWADVLKGLGILAVVWGHSGSKNAFYMFWFHMPLFFFISGYLYRYKPLQNEVEYVKKKVCHLLIPYGFYLMLLALMMFSVSLWKGQSPIDFWSSNWKAFLLGGSLLEGVYATFWFTTCLFFTQIFYDLILRNISSQFLRGLIILVCFLAACWESRYWMDSFVPWNMDVGLYGIVFYALGHYFREKGLLEQPTAQNLIVGVSFLISIAFIYLYSQQIVDYGLDMKHRQYYYWGWNLILPLVFTLVLVKISLIVTKWKAVKAFLTLLGRAAMVIMYLHLPSVYVVGHFMAITPFRFFIIGIVCPLLFYQVVGNIPYGSFLALGEPLKKKYNSRAIDISGY</sequence>
<dbReference type="Proteomes" id="UP000006346">
    <property type="component" value="Chromosome"/>
</dbReference>
<feature type="transmembrane region" description="Helical" evidence="1">
    <location>
        <begin position="206"/>
        <end position="224"/>
    </location>
</feature>
<feature type="transmembrane region" description="Helical" evidence="1">
    <location>
        <begin position="121"/>
        <end position="142"/>
    </location>
</feature>
<keyword evidence="1" id="KW-0812">Transmembrane</keyword>
<dbReference type="InterPro" id="IPR052734">
    <property type="entry name" value="Nod_factor_acetyltransferase"/>
</dbReference>
<feature type="transmembrane region" description="Helical" evidence="1">
    <location>
        <begin position="244"/>
        <end position="264"/>
    </location>
</feature>
<evidence type="ECO:0000259" key="2">
    <source>
        <dbReference type="Pfam" id="PF01757"/>
    </source>
</evidence>
<feature type="transmembrane region" description="Helical" evidence="1">
    <location>
        <begin position="176"/>
        <end position="194"/>
    </location>
</feature>
<feature type="transmembrane region" description="Helical" evidence="1">
    <location>
        <begin position="276"/>
        <end position="300"/>
    </location>
</feature>
<feature type="transmembrane region" description="Helical" evidence="1">
    <location>
        <begin position="149"/>
        <end position="170"/>
    </location>
</feature>
<protein>
    <submittedName>
        <fullName evidence="3">Acetyltransferase, fucose-4-O-acetylase</fullName>
    </submittedName>
</protein>
<feature type="transmembrane region" description="Helical" evidence="1">
    <location>
        <begin position="75"/>
        <end position="95"/>
    </location>
</feature>
<dbReference type="PATRIC" id="fig|768706.3.peg.5439"/>
<accession>G7WCA1</accession>
<keyword evidence="4" id="KW-1185">Reference proteome</keyword>
<dbReference type="RefSeq" id="WP_014187521.1">
    <property type="nucleotide sequence ID" value="NC_016584.1"/>
</dbReference>
<keyword evidence="1" id="KW-0472">Membrane</keyword>
<dbReference type="OrthoDB" id="6623990at2"/>
<dbReference type="Pfam" id="PF01757">
    <property type="entry name" value="Acyl_transf_3"/>
    <property type="match status" value="1"/>
</dbReference>
<dbReference type="PANTHER" id="PTHR37312:SF1">
    <property type="entry name" value="MEMBRANE-BOUND ACYLTRANSFERASE YKRP-RELATED"/>
    <property type="match status" value="1"/>
</dbReference>
<feature type="domain" description="Acyltransferase 3" evidence="2">
    <location>
        <begin position="13"/>
        <end position="316"/>
    </location>
</feature>
<evidence type="ECO:0000313" key="4">
    <source>
        <dbReference type="Proteomes" id="UP000006346"/>
    </source>
</evidence>
<dbReference type="KEGG" id="dor:Desor_5341"/>
<dbReference type="AlphaFoldDB" id="G7WCA1"/>
<dbReference type="InterPro" id="IPR002656">
    <property type="entry name" value="Acyl_transf_3_dom"/>
</dbReference>
<dbReference type="eggNOG" id="COG3594">
    <property type="taxonomic scope" value="Bacteria"/>
</dbReference>
<evidence type="ECO:0000313" key="3">
    <source>
        <dbReference type="EMBL" id="AET70719.1"/>
    </source>
</evidence>
<dbReference type="GO" id="GO:0016747">
    <property type="term" value="F:acyltransferase activity, transferring groups other than amino-acyl groups"/>
    <property type="evidence" value="ECO:0007669"/>
    <property type="project" value="InterPro"/>
</dbReference>
<keyword evidence="3" id="KW-0808">Transferase</keyword>
<gene>
    <name evidence="3" type="ordered locus">Desor_5341</name>
</gene>
<evidence type="ECO:0000256" key="1">
    <source>
        <dbReference type="SAM" id="Phobius"/>
    </source>
</evidence>
<organism evidence="3 4">
    <name type="scientific">Desulfosporosinus orientis (strain ATCC 19365 / DSM 765 / NCIMB 8382 / VKM B-1628 / Singapore I)</name>
    <name type="common">Desulfotomaculum orientis</name>
    <dbReference type="NCBI Taxonomy" id="768706"/>
    <lineage>
        <taxon>Bacteria</taxon>
        <taxon>Bacillati</taxon>
        <taxon>Bacillota</taxon>
        <taxon>Clostridia</taxon>
        <taxon>Eubacteriales</taxon>
        <taxon>Desulfitobacteriaceae</taxon>
        <taxon>Desulfosporosinus</taxon>
    </lineage>
</organism>
<proteinExistence type="predicted"/>
<reference evidence="3 4" key="2">
    <citation type="journal article" date="2012" name="J. Bacteriol.">
        <title>Complete genome sequences of Desulfosporosinus orientis DSM765T, Desulfosporosinus youngiae DSM17734T, Desulfosporosinus meridiei DSM13257T, and Desulfosporosinus acidiphilus DSM22704T.</title>
        <authorList>
            <person name="Pester M."/>
            <person name="Brambilla E."/>
            <person name="Alazard D."/>
            <person name="Rattei T."/>
            <person name="Weinmaier T."/>
            <person name="Han J."/>
            <person name="Lucas S."/>
            <person name="Lapidus A."/>
            <person name="Cheng J.F."/>
            <person name="Goodwin L."/>
            <person name="Pitluck S."/>
            <person name="Peters L."/>
            <person name="Ovchinnikova G."/>
            <person name="Teshima H."/>
            <person name="Detter J.C."/>
            <person name="Han C.S."/>
            <person name="Tapia R."/>
            <person name="Land M.L."/>
            <person name="Hauser L."/>
            <person name="Kyrpides N.C."/>
            <person name="Ivanova N.N."/>
            <person name="Pagani I."/>
            <person name="Huntmann M."/>
            <person name="Wei C.L."/>
            <person name="Davenport K.W."/>
            <person name="Daligault H."/>
            <person name="Chain P.S."/>
            <person name="Chen A."/>
            <person name="Mavromatis K."/>
            <person name="Markowitz V."/>
            <person name="Szeto E."/>
            <person name="Mikhailova N."/>
            <person name="Pati A."/>
            <person name="Wagner M."/>
            <person name="Woyke T."/>
            <person name="Ollivier B."/>
            <person name="Klenk H.P."/>
            <person name="Spring S."/>
            <person name="Loy A."/>
        </authorList>
    </citation>
    <scope>NUCLEOTIDE SEQUENCE [LARGE SCALE GENOMIC DNA]</scope>
    <source>
        <strain evidence="4">ATCC 19365 / DSM 765 / NCIMB 8382 / VKM B-1628</strain>
    </source>
</reference>
<dbReference type="PANTHER" id="PTHR37312">
    <property type="entry name" value="MEMBRANE-BOUND ACYLTRANSFERASE YKRP-RELATED"/>
    <property type="match status" value="1"/>
</dbReference>
<dbReference type="EMBL" id="CP003108">
    <property type="protein sequence ID" value="AET70719.1"/>
    <property type="molecule type" value="Genomic_DNA"/>
</dbReference>